<organism evidence="3 4">
    <name type="scientific">Pseudoteredinibacter isoporae</name>
    <dbReference type="NCBI Taxonomy" id="570281"/>
    <lineage>
        <taxon>Bacteria</taxon>
        <taxon>Pseudomonadati</taxon>
        <taxon>Pseudomonadota</taxon>
        <taxon>Gammaproteobacteria</taxon>
        <taxon>Cellvibrionales</taxon>
        <taxon>Cellvibrionaceae</taxon>
        <taxon>Pseudoteredinibacter</taxon>
    </lineage>
</organism>
<keyword evidence="1" id="KW-0472">Membrane</keyword>
<keyword evidence="4" id="KW-1185">Reference proteome</keyword>
<dbReference type="EMBL" id="JACHHT010000001">
    <property type="protein sequence ID" value="MBB6521057.1"/>
    <property type="molecule type" value="Genomic_DNA"/>
</dbReference>
<name>A0A7X0MXK9_9GAMM</name>
<evidence type="ECO:0000313" key="3">
    <source>
        <dbReference type="EMBL" id="MBB6521057.1"/>
    </source>
</evidence>
<dbReference type="RefSeq" id="WP_166849577.1">
    <property type="nucleotide sequence ID" value="NZ_JAAONY010000001.1"/>
</dbReference>
<feature type="domain" description="Copper resistance protein D" evidence="2">
    <location>
        <begin position="47"/>
        <end position="140"/>
    </location>
</feature>
<dbReference type="InterPro" id="IPR016174">
    <property type="entry name" value="Di-haem_cyt_TM"/>
</dbReference>
<accession>A0A7X0MXK9</accession>
<sequence>MSHSTLVILHLLGAAVWTGGHIVLCLAVLPKVLKERSPERLLDFESSYEKIGMPALLTQVVTGFMLAYHWLPDPSLWFQSGNPIAQGIQYKLAFLGLTMALALDARFRVIPKLSQHNLWDMAWHIIAVTVLSVGFLIAGAAFRLGLWL</sequence>
<dbReference type="Pfam" id="PF05425">
    <property type="entry name" value="CopD"/>
    <property type="match status" value="1"/>
</dbReference>
<feature type="transmembrane region" description="Helical" evidence="1">
    <location>
        <begin position="90"/>
        <end position="109"/>
    </location>
</feature>
<gene>
    <name evidence="3" type="ORF">HNR48_001335</name>
</gene>
<evidence type="ECO:0000313" key="4">
    <source>
        <dbReference type="Proteomes" id="UP000528457"/>
    </source>
</evidence>
<evidence type="ECO:0000256" key="1">
    <source>
        <dbReference type="SAM" id="Phobius"/>
    </source>
</evidence>
<dbReference type="AlphaFoldDB" id="A0A7X0MXK9"/>
<dbReference type="GO" id="GO:0016020">
    <property type="term" value="C:membrane"/>
    <property type="evidence" value="ECO:0007669"/>
    <property type="project" value="InterPro"/>
</dbReference>
<dbReference type="InterPro" id="IPR008457">
    <property type="entry name" value="Cu-R_CopD_dom"/>
</dbReference>
<dbReference type="InParanoid" id="A0A7X0MXK9"/>
<dbReference type="GO" id="GO:0022904">
    <property type="term" value="P:respiratory electron transport chain"/>
    <property type="evidence" value="ECO:0007669"/>
    <property type="project" value="InterPro"/>
</dbReference>
<proteinExistence type="predicted"/>
<protein>
    <submittedName>
        <fullName evidence="3">Putative copper export protein</fullName>
    </submittedName>
</protein>
<dbReference type="Proteomes" id="UP000528457">
    <property type="component" value="Unassembled WGS sequence"/>
</dbReference>
<feature type="transmembrane region" description="Helical" evidence="1">
    <location>
        <begin position="121"/>
        <end position="142"/>
    </location>
</feature>
<reference evidence="3 4" key="1">
    <citation type="submission" date="2020-08" db="EMBL/GenBank/DDBJ databases">
        <title>Genomic Encyclopedia of Type Strains, Phase IV (KMG-IV): sequencing the most valuable type-strain genomes for metagenomic binning, comparative biology and taxonomic classification.</title>
        <authorList>
            <person name="Goeker M."/>
        </authorList>
    </citation>
    <scope>NUCLEOTIDE SEQUENCE [LARGE SCALE GENOMIC DNA]</scope>
    <source>
        <strain evidence="3 4">DSM 22368</strain>
    </source>
</reference>
<keyword evidence="1" id="KW-1133">Transmembrane helix</keyword>
<dbReference type="SUPFAM" id="SSF81342">
    <property type="entry name" value="Transmembrane di-heme cytochromes"/>
    <property type="match status" value="1"/>
</dbReference>
<feature type="transmembrane region" description="Helical" evidence="1">
    <location>
        <begin position="6"/>
        <end position="30"/>
    </location>
</feature>
<evidence type="ECO:0000259" key="2">
    <source>
        <dbReference type="Pfam" id="PF05425"/>
    </source>
</evidence>
<keyword evidence="1" id="KW-0812">Transmembrane</keyword>
<feature type="transmembrane region" description="Helical" evidence="1">
    <location>
        <begin position="51"/>
        <end position="70"/>
    </location>
</feature>
<comment type="caution">
    <text evidence="3">The sequence shown here is derived from an EMBL/GenBank/DDBJ whole genome shotgun (WGS) entry which is preliminary data.</text>
</comment>